<dbReference type="Gene3D" id="2.40.30.10">
    <property type="entry name" value="Translation factors"/>
    <property type="match status" value="1"/>
</dbReference>
<accession>A0A939NJT2</accession>
<dbReference type="InterPro" id="IPR009000">
    <property type="entry name" value="Transl_B-barrel_sf"/>
</dbReference>
<evidence type="ECO:0008006" key="3">
    <source>
        <dbReference type="Google" id="ProtNLM"/>
    </source>
</evidence>
<sequence>MQYVNRPNLDFRGFSGTVASGTVQVGQRLKVLPSGVESSVARIVTFDGDLQEPPPAKPLPLC</sequence>
<dbReference type="Proteomes" id="UP000664002">
    <property type="component" value="Unassembled WGS sequence"/>
</dbReference>
<name>A0A939NJT2_KLEPN</name>
<dbReference type="EMBL" id="JAGETM010000031">
    <property type="protein sequence ID" value="MBO1997623.1"/>
    <property type="molecule type" value="Genomic_DNA"/>
</dbReference>
<evidence type="ECO:0000313" key="1">
    <source>
        <dbReference type="EMBL" id="MBO1997623.1"/>
    </source>
</evidence>
<dbReference type="SUPFAM" id="SSF50447">
    <property type="entry name" value="Translation proteins"/>
    <property type="match status" value="1"/>
</dbReference>
<dbReference type="AlphaFoldDB" id="A0A939NJT2"/>
<comment type="caution">
    <text evidence="1">The sequence shown here is derived from an EMBL/GenBank/DDBJ whole genome shotgun (WGS) entry which is preliminary data.</text>
</comment>
<protein>
    <recommendedName>
        <fullName evidence="3">Sulfate adenylyltransferase</fullName>
    </recommendedName>
</protein>
<reference evidence="1" key="1">
    <citation type="submission" date="2021-03" db="EMBL/GenBank/DDBJ databases">
        <title>Molecular epidemiology and mechanisms of colistin and carbapenem resistance in Enterobacteriaceae from clinical isolates, the environment and porcine samples in Pretoria, South Africa.</title>
        <authorList>
            <person name="Bogoshi D."/>
            <person name="Mbelle N.M."/>
            <person name="Naidoo V."/>
            <person name="Osei Sekyere J."/>
        </authorList>
    </citation>
    <scope>NUCLEOTIDE SEQUENCE</scope>
    <source>
        <strain evidence="1">C027</strain>
    </source>
</reference>
<organism evidence="1 2">
    <name type="scientific">Klebsiella pneumoniae</name>
    <dbReference type="NCBI Taxonomy" id="573"/>
    <lineage>
        <taxon>Bacteria</taxon>
        <taxon>Pseudomonadati</taxon>
        <taxon>Pseudomonadota</taxon>
        <taxon>Gammaproteobacteria</taxon>
        <taxon>Enterobacterales</taxon>
        <taxon>Enterobacteriaceae</taxon>
        <taxon>Klebsiella/Raoultella group</taxon>
        <taxon>Klebsiella</taxon>
        <taxon>Klebsiella pneumoniae complex</taxon>
    </lineage>
</organism>
<evidence type="ECO:0000313" key="2">
    <source>
        <dbReference type="Proteomes" id="UP000664002"/>
    </source>
</evidence>
<proteinExistence type="predicted"/>
<gene>
    <name evidence="1" type="ORF">J4730_19510</name>
</gene>